<evidence type="ECO:0000313" key="2">
    <source>
        <dbReference type="EMBL" id="ETR69301.1"/>
    </source>
</evidence>
<dbReference type="Pfam" id="PF20308">
    <property type="entry name" value="TPR-S"/>
    <property type="match status" value="1"/>
</dbReference>
<name>A0A1V1P3B7_9BACT</name>
<sequence length="446" mass="50256">MAIEELTCFLIAPFGDKKIEGEGAVGTFELLRPAIKEIIESFPDITIKLKRADEIVDVGAIGESFIPALFKADIVVADLSHTMNANVFYELGIRYSLRSRVTIPIWQRGTKMPADLQGILGVEYEPTNPKANTEIFHRFIRQRLSGQLTDSPVYKILPKLAVIEADHINKLKDRVSELEILLKRTRISEAVETVWKEGRELLEKDAPDAALEKMKIAYDSASDNINLSLEYGKLLSRQNRHEEAVSVLTKAVDLASESGGPLSVLQRELGMAFSRWKKFRLAVDWLEKSVDKDPSDADTHGIIGGVYKQELEIEKAIEAYERGFDADKTSCYCLLNIIALRMIRNDTGDRLKVKRYLIQADKLTEESITSKIVSYWDTFDRAHFLLFAGKITEAIEIFRDAVSNTKTKGDLESASKNLKLLKEFDVALDGLDTIINMVEERKAGLR</sequence>
<dbReference type="PROSITE" id="PS50005">
    <property type="entry name" value="TPR"/>
    <property type="match status" value="1"/>
</dbReference>
<dbReference type="InterPro" id="IPR019734">
    <property type="entry name" value="TPR_rpt"/>
</dbReference>
<dbReference type="SUPFAM" id="SSF48452">
    <property type="entry name" value="TPR-like"/>
    <property type="match status" value="1"/>
</dbReference>
<accession>A0A1V1P3B7</accession>
<dbReference type="AlphaFoldDB" id="A0A1V1P3B7"/>
<evidence type="ECO:0000256" key="1">
    <source>
        <dbReference type="PROSITE-ProRule" id="PRU00339"/>
    </source>
</evidence>
<protein>
    <submittedName>
        <fullName evidence="2">Uncharacterized protein</fullName>
    </submittedName>
</protein>
<evidence type="ECO:0000313" key="3">
    <source>
        <dbReference type="Proteomes" id="UP000189670"/>
    </source>
</evidence>
<feature type="repeat" description="TPR" evidence="1">
    <location>
        <begin position="297"/>
        <end position="330"/>
    </location>
</feature>
<reference evidence="3" key="1">
    <citation type="submission" date="2012-11" db="EMBL/GenBank/DDBJ databases">
        <authorList>
            <person name="Lucero-Rivera Y.E."/>
            <person name="Tovar-Ramirez D."/>
        </authorList>
    </citation>
    <scope>NUCLEOTIDE SEQUENCE [LARGE SCALE GENOMIC DNA]</scope>
    <source>
        <strain evidence="3">Araruama</strain>
    </source>
</reference>
<dbReference type="Gene3D" id="1.25.40.10">
    <property type="entry name" value="Tetratricopeptide repeat domain"/>
    <property type="match status" value="1"/>
</dbReference>
<dbReference type="Proteomes" id="UP000189670">
    <property type="component" value="Unassembled WGS sequence"/>
</dbReference>
<dbReference type="SMART" id="SM00028">
    <property type="entry name" value="TPR"/>
    <property type="match status" value="3"/>
</dbReference>
<dbReference type="InterPro" id="IPR011990">
    <property type="entry name" value="TPR-like_helical_dom_sf"/>
</dbReference>
<gene>
    <name evidence="2" type="ORF">OMM_04016</name>
</gene>
<dbReference type="InterPro" id="IPR046880">
    <property type="entry name" value="TPR-S"/>
</dbReference>
<keyword evidence="1" id="KW-0802">TPR repeat</keyword>
<dbReference type="EMBL" id="ATBP01000680">
    <property type="protein sequence ID" value="ETR69301.1"/>
    <property type="molecule type" value="Genomic_DNA"/>
</dbReference>
<comment type="caution">
    <text evidence="2">The sequence shown here is derived from an EMBL/GenBank/DDBJ whole genome shotgun (WGS) entry which is preliminary data.</text>
</comment>
<organism evidence="2 3">
    <name type="scientific">Candidatus Magnetoglobus multicellularis str. Araruama</name>
    <dbReference type="NCBI Taxonomy" id="890399"/>
    <lineage>
        <taxon>Bacteria</taxon>
        <taxon>Pseudomonadati</taxon>
        <taxon>Thermodesulfobacteriota</taxon>
        <taxon>Desulfobacteria</taxon>
        <taxon>Desulfobacterales</taxon>
        <taxon>Desulfobacteraceae</taxon>
        <taxon>Candidatus Magnetoglobus</taxon>
    </lineage>
</organism>
<proteinExistence type="predicted"/>